<keyword evidence="1" id="KW-0472">Membrane</keyword>
<name>A0A6G8IH55_9BURK</name>
<dbReference type="EMBL" id="CP049989">
    <property type="protein sequence ID" value="QIM52346.1"/>
    <property type="molecule type" value="Genomic_DNA"/>
</dbReference>
<reference evidence="3 4" key="1">
    <citation type="submission" date="2020-03" db="EMBL/GenBank/DDBJ databases">
        <title>Hydrogenophaga sp. nov. isolated from cyanobacterial mat.</title>
        <authorList>
            <person name="Thorat V."/>
            <person name="Kirdat K."/>
            <person name="Tiwarekar B."/>
            <person name="Costa E.D."/>
            <person name="Yadav A."/>
        </authorList>
    </citation>
    <scope>NUCLEOTIDE SEQUENCE [LARGE SCALE GENOMIC DNA]</scope>
    <source>
        <strain evidence="3 4">BA0156</strain>
    </source>
</reference>
<dbReference type="InterPro" id="IPR019886">
    <property type="entry name" value="Na_symporter_ssu"/>
</dbReference>
<keyword evidence="1" id="KW-0812">Transmembrane</keyword>
<dbReference type="RefSeq" id="WP_166226948.1">
    <property type="nucleotide sequence ID" value="NZ_CP049989.1"/>
</dbReference>
<feature type="domain" description="Sodium symporter small subunit" evidence="2">
    <location>
        <begin position="10"/>
        <end position="79"/>
    </location>
</feature>
<keyword evidence="1" id="KW-1133">Transmembrane helix</keyword>
<evidence type="ECO:0000259" key="2">
    <source>
        <dbReference type="Pfam" id="PF13937"/>
    </source>
</evidence>
<feature type="transmembrane region" description="Helical" evidence="1">
    <location>
        <begin position="16"/>
        <end position="38"/>
    </location>
</feature>
<organism evidence="3 4">
    <name type="scientific">Hydrogenophaga crocea</name>
    <dbReference type="NCBI Taxonomy" id="2716225"/>
    <lineage>
        <taxon>Bacteria</taxon>
        <taxon>Pseudomonadati</taxon>
        <taxon>Pseudomonadota</taxon>
        <taxon>Betaproteobacteria</taxon>
        <taxon>Burkholderiales</taxon>
        <taxon>Comamonadaceae</taxon>
        <taxon>Hydrogenophaga</taxon>
    </lineage>
</organism>
<evidence type="ECO:0000313" key="4">
    <source>
        <dbReference type="Proteomes" id="UP000503162"/>
    </source>
</evidence>
<sequence>MPSEPLAKEKHDRRALVLKAVLLVMMVLVSFVACFFARDLSFTVFGWPFHFWLASQGAVLAFIAIVAVYAWAMNRIEAEEGRDEHGPRGDAGA</sequence>
<accession>A0A6G8IH55</accession>
<evidence type="ECO:0000256" key="1">
    <source>
        <dbReference type="SAM" id="Phobius"/>
    </source>
</evidence>
<protein>
    <submittedName>
        <fullName evidence="3">DUF4212 domain-containing protein</fullName>
    </submittedName>
</protein>
<dbReference type="Pfam" id="PF13937">
    <property type="entry name" value="DUF4212"/>
    <property type="match status" value="1"/>
</dbReference>
<evidence type="ECO:0000313" key="3">
    <source>
        <dbReference type="EMBL" id="QIM52346.1"/>
    </source>
</evidence>
<gene>
    <name evidence="3" type="ORF">G9Q37_09415</name>
</gene>
<feature type="transmembrane region" description="Helical" evidence="1">
    <location>
        <begin position="50"/>
        <end position="72"/>
    </location>
</feature>
<dbReference type="AlphaFoldDB" id="A0A6G8IH55"/>
<proteinExistence type="predicted"/>
<dbReference type="Proteomes" id="UP000503162">
    <property type="component" value="Chromosome"/>
</dbReference>
<keyword evidence="4" id="KW-1185">Reference proteome</keyword>
<dbReference type="NCBIfam" id="TIGR03647">
    <property type="entry name" value="Na_symport_sm"/>
    <property type="match status" value="1"/>
</dbReference>
<dbReference type="KEGG" id="hcz:G9Q37_09415"/>